<name>A0AAV6FN02_9TELE</name>
<accession>A0AAV6FN02</accession>
<dbReference type="GO" id="GO:0009617">
    <property type="term" value="P:response to bacterium"/>
    <property type="evidence" value="ECO:0007669"/>
    <property type="project" value="TreeGrafter"/>
</dbReference>
<comment type="subcellular location">
    <subcellularLocation>
        <location evidence="3">Cell surface</location>
    </subcellularLocation>
    <subcellularLocation>
        <location evidence="4">Secreted</location>
    </subcellularLocation>
</comment>
<feature type="domain" description="VWFA" evidence="20">
    <location>
        <begin position="273"/>
        <end position="477"/>
    </location>
</feature>
<dbReference type="InterPro" id="IPR001314">
    <property type="entry name" value="Peptidase_S1A"/>
</dbReference>
<evidence type="ECO:0000256" key="7">
    <source>
        <dbReference type="ARBA" id="ARBA00022659"/>
    </source>
</evidence>
<evidence type="ECO:0000259" key="22">
    <source>
        <dbReference type="PROSITE" id="PS50923"/>
    </source>
</evidence>
<dbReference type="SUPFAM" id="SSF53300">
    <property type="entry name" value="vWA-like"/>
    <property type="match status" value="1"/>
</dbReference>
<evidence type="ECO:0000256" key="10">
    <source>
        <dbReference type="ARBA" id="ARBA00022737"/>
    </source>
</evidence>
<dbReference type="InterPro" id="IPR043504">
    <property type="entry name" value="Peptidase_S1_PA_chymotrypsin"/>
</dbReference>
<dbReference type="CDD" id="cd00033">
    <property type="entry name" value="CCP"/>
    <property type="match status" value="3"/>
</dbReference>
<dbReference type="EMBL" id="JADWDJ010000022">
    <property type="protein sequence ID" value="KAG5263057.1"/>
    <property type="molecule type" value="Genomic_DNA"/>
</dbReference>
<dbReference type="GO" id="GO:0004252">
    <property type="term" value="F:serine-type endopeptidase activity"/>
    <property type="evidence" value="ECO:0007669"/>
    <property type="project" value="InterPro"/>
</dbReference>
<dbReference type="PROSITE" id="PS50923">
    <property type="entry name" value="SUSHI"/>
    <property type="match status" value="2"/>
</dbReference>
<protein>
    <recommendedName>
        <fullName evidence="16">C3/C5 convertase</fullName>
    </recommendedName>
</protein>
<dbReference type="InterPro" id="IPR011360">
    <property type="entry name" value="Compl_C2_B"/>
</dbReference>
<comment type="cofactor">
    <cofactor evidence="2">
        <name>Mg(2+)</name>
        <dbReference type="ChEBI" id="CHEBI:18420"/>
    </cofactor>
</comment>
<evidence type="ECO:0000313" key="24">
    <source>
        <dbReference type="Proteomes" id="UP000823561"/>
    </source>
</evidence>
<dbReference type="InterPro" id="IPR000436">
    <property type="entry name" value="Sushi_SCR_CCP_dom"/>
</dbReference>
<dbReference type="Pfam" id="PF00092">
    <property type="entry name" value="VWA"/>
    <property type="match status" value="1"/>
</dbReference>
<evidence type="ECO:0000256" key="17">
    <source>
        <dbReference type="PIRSR" id="PIRSR001154-1"/>
    </source>
</evidence>
<feature type="active site" description="Charge relay system" evidence="17">
    <location>
        <position position="542"/>
    </location>
</feature>
<evidence type="ECO:0000259" key="21">
    <source>
        <dbReference type="PROSITE" id="PS50240"/>
    </source>
</evidence>
<evidence type="ECO:0000256" key="5">
    <source>
        <dbReference type="ARBA" id="ARBA00022525"/>
    </source>
</evidence>
<dbReference type="SUPFAM" id="SSF57535">
    <property type="entry name" value="Complement control module/SCR domain"/>
    <property type="match status" value="3"/>
</dbReference>
<dbReference type="Gene3D" id="2.10.70.10">
    <property type="entry name" value="Complement Module, domain 1"/>
    <property type="match status" value="3"/>
</dbReference>
<dbReference type="PROSITE" id="PS00134">
    <property type="entry name" value="TRYPSIN_HIS"/>
    <property type="match status" value="1"/>
</dbReference>
<evidence type="ECO:0000256" key="9">
    <source>
        <dbReference type="ARBA" id="ARBA00022729"/>
    </source>
</evidence>
<dbReference type="InterPro" id="IPR018114">
    <property type="entry name" value="TRYPSIN_HIS"/>
</dbReference>
<dbReference type="InterPro" id="IPR002035">
    <property type="entry name" value="VWF_A"/>
</dbReference>
<dbReference type="InterPro" id="IPR035976">
    <property type="entry name" value="Sushi/SCR/CCP_sf"/>
</dbReference>
<dbReference type="GO" id="GO:0045087">
    <property type="term" value="P:innate immune response"/>
    <property type="evidence" value="ECO:0007669"/>
    <property type="project" value="UniProtKB-KW"/>
</dbReference>
<keyword evidence="10" id="KW-0677">Repeat</keyword>
<organism evidence="23 24">
    <name type="scientific">Alosa alosa</name>
    <name type="common">allis shad</name>
    <dbReference type="NCBI Taxonomy" id="278164"/>
    <lineage>
        <taxon>Eukaryota</taxon>
        <taxon>Metazoa</taxon>
        <taxon>Chordata</taxon>
        <taxon>Craniata</taxon>
        <taxon>Vertebrata</taxon>
        <taxon>Euteleostomi</taxon>
        <taxon>Actinopterygii</taxon>
        <taxon>Neopterygii</taxon>
        <taxon>Teleostei</taxon>
        <taxon>Clupei</taxon>
        <taxon>Clupeiformes</taxon>
        <taxon>Clupeoidei</taxon>
        <taxon>Clupeidae</taxon>
        <taxon>Alosa</taxon>
    </lineage>
</organism>
<dbReference type="GO" id="GO:0006956">
    <property type="term" value="P:complement activation"/>
    <property type="evidence" value="ECO:0007669"/>
    <property type="project" value="InterPro"/>
</dbReference>
<evidence type="ECO:0000256" key="11">
    <source>
        <dbReference type="ARBA" id="ARBA00022801"/>
    </source>
</evidence>
<keyword evidence="5" id="KW-0964">Secreted</keyword>
<feature type="domain" description="Sushi" evidence="22">
    <location>
        <begin position="111"/>
        <end position="170"/>
    </location>
</feature>
<dbReference type="GO" id="GO:0070062">
    <property type="term" value="C:extracellular exosome"/>
    <property type="evidence" value="ECO:0007669"/>
    <property type="project" value="TreeGrafter"/>
</dbReference>
<evidence type="ECO:0000256" key="13">
    <source>
        <dbReference type="ARBA" id="ARBA00022859"/>
    </source>
</evidence>
<comment type="caution">
    <text evidence="18">Lacks conserved residue(s) required for the propagation of feature annotation.</text>
</comment>
<keyword evidence="11 19" id="KW-0378">Hydrolase</keyword>
<dbReference type="PROSITE" id="PS00135">
    <property type="entry name" value="TRYPSIN_SER"/>
    <property type="match status" value="1"/>
</dbReference>
<dbReference type="AlphaFoldDB" id="A0AAV6FN02"/>
<feature type="active site" description="Charge relay system" evidence="17">
    <location>
        <position position="713"/>
    </location>
</feature>
<dbReference type="Gene3D" id="2.40.10.10">
    <property type="entry name" value="Trypsin-like serine proteases"/>
    <property type="match status" value="2"/>
</dbReference>
<evidence type="ECO:0000256" key="15">
    <source>
        <dbReference type="ARBA" id="ARBA00023180"/>
    </source>
</evidence>
<keyword evidence="24" id="KW-1185">Reference proteome</keyword>
<dbReference type="PRINTS" id="PR00722">
    <property type="entry name" value="CHYMOTRYPSIN"/>
</dbReference>
<evidence type="ECO:0000256" key="19">
    <source>
        <dbReference type="RuleBase" id="RU363034"/>
    </source>
</evidence>
<feature type="disulfide bond" evidence="18">
    <location>
        <begin position="201"/>
        <end position="228"/>
    </location>
</feature>
<dbReference type="SMART" id="SM00032">
    <property type="entry name" value="CCP"/>
    <property type="match status" value="3"/>
</dbReference>
<keyword evidence="12 19" id="KW-0720">Serine protease</keyword>
<dbReference type="Pfam" id="PF00089">
    <property type="entry name" value="Trypsin"/>
    <property type="match status" value="1"/>
</dbReference>
<dbReference type="InterPro" id="IPR001254">
    <property type="entry name" value="Trypsin_dom"/>
</dbReference>
<dbReference type="InterPro" id="IPR036465">
    <property type="entry name" value="vWFA_dom_sf"/>
</dbReference>
<sequence length="778" mass="87618">MKHRISCAAWSRDCVIMAKICLWTYLFTLIRVSCLMLGATADSDCSEDNLPIEGGHYTLSKGVKVGSVLVYHCPSGYYSPVRSRRCLGNGKWDPLPKRSRPTRPGLQCKLVRCPYPLGFQHGSVSPLQDKYYVNDTTTYECFSDYKLSGSETRVCNANGKWSGSTPICSRNSDHCPDPGVPAGTRRTGNEFYIGDKVAYRCEDALTLIGSNERTCKESGEWTGQEPECYYEYTYDTPVEIAEVFSKSIQTTLTEDVNKQQGKKINLDKDGNLHIYIALDASDSIDINIFNQSRDVIKQLIEKISDYEVSPKYDIVVFATKVTKIVDITDYYYKRTAKELFEVIEDLDRFDYDKIRDNAGTNIAEAFHHIYHQMSLMKTRAELENSIEFENSSHIIIMFTDGEANMGGKPDGKINQIKDIILGNKDNSRTLEIYMFGVGEIDDMQKADLNSYATKKDKEKHVFYVDDMKKLHETFDLMLDESTSVGLCGLHRDYRYKDASPPNPPNPMKQPWLVKISVTHENGLSSNCLGSLITPRWVLTAAHCFKFGDLSEKIYITLSSGEIAVVKKFTLHKEFNISSKKDKGVSESYDYDVALIQLNETIKVSDKKRPICIPCTKETSAALKLVGSDDTCERHEKILLNKDHVQAIFLSKERKMKHALIKQGMHQKKSCFEMAINANGVSPKAKYTDVVTDIFLCTGGIDPQTDDAACKGESGGALFLERNSRSIQVGVISWGVQDICTGVSEKSSATHRDYHISLFKVQVQQFLKDNVKDGVTFLN</sequence>
<dbReference type="InterPro" id="IPR033116">
    <property type="entry name" value="TRYPSIN_SER"/>
</dbReference>
<evidence type="ECO:0000256" key="14">
    <source>
        <dbReference type="ARBA" id="ARBA00023157"/>
    </source>
</evidence>
<evidence type="ECO:0000256" key="1">
    <source>
        <dbReference type="ARBA" id="ARBA00001936"/>
    </source>
</evidence>
<dbReference type="PIRSF" id="PIRSF001154">
    <property type="entry name" value="Compl_C2_B"/>
    <property type="match status" value="1"/>
</dbReference>
<keyword evidence="14 18" id="KW-1015">Disulfide bond</keyword>
<dbReference type="SMART" id="SM00020">
    <property type="entry name" value="Tryp_SPc"/>
    <property type="match status" value="1"/>
</dbReference>
<dbReference type="PANTHER" id="PTHR46393">
    <property type="entry name" value="SUSHI DOMAIN-CONTAINING PROTEIN"/>
    <property type="match status" value="1"/>
</dbReference>
<feature type="domain" description="Sushi" evidence="22">
    <location>
        <begin position="173"/>
        <end position="230"/>
    </location>
</feature>
<dbReference type="Pfam" id="PF00084">
    <property type="entry name" value="Sushi"/>
    <property type="match status" value="3"/>
</dbReference>
<gene>
    <name evidence="23" type="ORF">AALO_G00282030</name>
</gene>
<comment type="caution">
    <text evidence="23">The sequence shown here is derived from an EMBL/GenBank/DDBJ whole genome shotgun (WGS) entry which is preliminary data.</text>
</comment>
<evidence type="ECO:0000259" key="20">
    <source>
        <dbReference type="PROSITE" id="PS50234"/>
    </source>
</evidence>
<evidence type="ECO:0000256" key="16">
    <source>
        <dbReference type="ARBA" id="ARBA00029636"/>
    </source>
</evidence>
<dbReference type="GO" id="GO:0006508">
    <property type="term" value="P:proteolysis"/>
    <property type="evidence" value="ECO:0007669"/>
    <property type="project" value="UniProtKB-KW"/>
</dbReference>
<comment type="cofactor">
    <cofactor evidence="1">
        <name>Mn(2+)</name>
        <dbReference type="ChEBI" id="CHEBI:29035"/>
    </cofactor>
</comment>
<evidence type="ECO:0000256" key="4">
    <source>
        <dbReference type="ARBA" id="ARBA00004613"/>
    </source>
</evidence>
<evidence type="ECO:0000313" key="23">
    <source>
        <dbReference type="EMBL" id="KAG5263057.1"/>
    </source>
</evidence>
<reference evidence="23" key="1">
    <citation type="submission" date="2020-10" db="EMBL/GenBank/DDBJ databases">
        <title>Chromosome-scale genome assembly of the Allis shad, Alosa alosa.</title>
        <authorList>
            <person name="Margot Z."/>
            <person name="Christophe K."/>
            <person name="Cabau C."/>
            <person name="Louis A."/>
            <person name="Berthelot C."/>
            <person name="Parey E."/>
            <person name="Roest Crollius H."/>
            <person name="Montfort J."/>
            <person name="Robinson-Rechavi M."/>
            <person name="Bucao C."/>
            <person name="Bouchez O."/>
            <person name="Gislard M."/>
            <person name="Lluch J."/>
            <person name="Milhes M."/>
            <person name="Lampietro C."/>
            <person name="Lopez Roques C."/>
            <person name="Donnadieu C."/>
            <person name="Braasch I."/>
            <person name="Desvignes T."/>
            <person name="Postlethwait J."/>
            <person name="Bobe J."/>
            <person name="Guiguen Y."/>
        </authorList>
    </citation>
    <scope>NUCLEOTIDE SEQUENCE</scope>
    <source>
        <strain evidence="23">M-15738</strain>
        <tissue evidence="23">Blood</tissue>
    </source>
</reference>
<dbReference type="FunFam" id="2.10.70.10:FF:000019">
    <property type="entry name" value="Complement factor b,-like"/>
    <property type="match status" value="1"/>
</dbReference>
<proteinExistence type="predicted"/>
<evidence type="ECO:0000256" key="2">
    <source>
        <dbReference type="ARBA" id="ARBA00001946"/>
    </source>
</evidence>
<evidence type="ECO:0000256" key="6">
    <source>
        <dbReference type="ARBA" id="ARBA00022588"/>
    </source>
</evidence>
<keyword evidence="13" id="KW-0391">Immunity</keyword>
<feature type="active site" description="Charge relay system" evidence="17">
    <location>
        <position position="591"/>
    </location>
</feature>
<evidence type="ECO:0000256" key="12">
    <source>
        <dbReference type="ARBA" id="ARBA00022825"/>
    </source>
</evidence>
<evidence type="ECO:0000256" key="8">
    <source>
        <dbReference type="ARBA" id="ARBA00022670"/>
    </source>
</evidence>
<keyword evidence="7 18" id="KW-0768">Sushi</keyword>
<feature type="domain" description="Peptidase S1" evidence="21">
    <location>
        <begin position="486"/>
        <end position="771"/>
    </location>
</feature>
<dbReference type="SMART" id="SM00327">
    <property type="entry name" value="VWA"/>
    <property type="match status" value="1"/>
</dbReference>
<evidence type="ECO:0000256" key="18">
    <source>
        <dbReference type="PROSITE-ProRule" id="PRU00302"/>
    </source>
</evidence>
<keyword evidence="9" id="KW-0732">Signal</keyword>
<keyword evidence="6" id="KW-0399">Innate immunity</keyword>
<dbReference type="PROSITE" id="PS50234">
    <property type="entry name" value="VWFA"/>
    <property type="match status" value="1"/>
</dbReference>
<keyword evidence="8 19" id="KW-0645">Protease</keyword>
<feature type="disulfide bond" evidence="18">
    <location>
        <begin position="141"/>
        <end position="168"/>
    </location>
</feature>
<dbReference type="Gene3D" id="3.40.50.410">
    <property type="entry name" value="von Willebrand factor, type A domain"/>
    <property type="match status" value="1"/>
</dbReference>
<dbReference type="PANTHER" id="PTHR46393:SF6">
    <property type="entry name" value="COMPLEMENT C2-RELATED"/>
    <property type="match status" value="1"/>
</dbReference>
<keyword evidence="15" id="KW-0325">Glycoprotein</keyword>
<dbReference type="PROSITE" id="PS50240">
    <property type="entry name" value="TRYPSIN_DOM"/>
    <property type="match status" value="1"/>
</dbReference>
<dbReference type="SUPFAM" id="SSF50494">
    <property type="entry name" value="Trypsin-like serine proteases"/>
    <property type="match status" value="1"/>
</dbReference>
<evidence type="ECO:0000256" key="3">
    <source>
        <dbReference type="ARBA" id="ARBA00004241"/>
    </source>
</evidence>
<dbReference type="Proteomes" id="UP000823561">
    <property type="component" value="Chromosome 22"/>
</dbReference>
<dbReference type="GO" id="GO:0009986">
    <property type="term" value="C:cell surface"/>
    <property type="evidence" value="ECO:0007669"/>
    <property type="project" value="UniProtKB-SubCell"/>
</dbReference>
<dbReference type="InterPro" id="IPR009003">
    <property type="entry name" value="Peptidase_S1_PA"/>
</dbReference>